<gene>
    <name evidence="1" type="ORF">NM208_g10417</name>
</gene>
<protein>
    <submittedName>
        <fullName evidence="1">Uncharacterized protein</fullName>
    </submittedName>
</protein>
<sequence length="342" mass="38501">MSDGKYVDGSFWFYAPNKGAAIFFCIAFCVSGCLHAWQASRYKCWILTPLFPFCSLLFTAGFALRVYGAFHYDNLDIFIASVCITYAAPPLLELQNYHILGRILYYVPYHSPIHPGRALTTFGFISGIIEALNGWGASYSANQSLTDKEIATGHALIKTSLIMQVVVAVLFITLAAVFHRRCIAGGVQNDRLKSSLVTLYTSIILILARTIYRIVEYFSVAELRYGPGFDPSTINPVVRYEWFFYVFEAAVMLINTVMFNVRHPRRYLPKNNKIYLSPDGVTEVEGPGFKDPRPFWQTLVDPFDVHGLITGRGRETDRFWDGEGTTTRRDDGKTTNTGVLAV</sequence>
<accession>A0ACC1RYG1</accession>
<name>A0ACC1RYG1_9HYPO</name>
<keyword evidence="2" id="KW-1185">Reference proteome</keyword>
<dbReference type="EMBL" id="JANRMS010001469">
    <property type="protein sequence ID" value="KAJ3528022.1"/>
    <property type="molecule type" value="Genomic_DNA"/>
</dbReference>
<proteinExistence type="predicted"/>
<organism evidence="1 2">
    <name type="scientific">Fusarium decemcellulare</name>
    <dbReference type="NCBI Taxonomy" id="57161"/>
    <lineage>
        <taxon>Eukaryota</taxon>
        <taxon>Fungi</taxon>
        <taxon>Dikarya</taxon>
        <taxon>Ascomycota</taxon>
        <taxon>Pezizomycotina</taxon>
        <taxon>Sordariomycetes</taxon>
        <taxon>Hypocreomycetidae</taxon>
        <taxon>Hypocreales</taxon>
        <taxon>Nectriaceae</taxon>
        <taxon>Fusarium</taxon>
        <taxon>Fusarium decemcellulare species complex</taxon>
    </lineage>
</organism>
<evidence type="ECO:0000313" key="2">
    <source>
        <dbReference type="Proteomes" id="UP001148629"/>
    </source>
</evidence>
<reference evidence="1" key="1">
    <citation type="submission" date="2022-08" db="EMBL/GenBank/DDBJ databases">
        <title>Genome Sequence of Fusarium decemcellulare.</title>
        <authorList>
            <person name="Buettner E."/>
        </authorList>
    </citation>
    <scope>NUCLEOTIDE SEQUENCE</scope>
    <source>
        <strain evidence="1">Babe19</strain>
    </source>
</reference>
<evidence type="ECO:0000313" key="1">
    <source>
        <dbReference type="EMBL" id="KAJ3528022.1"/>
    </source>
</evidence>
<comment type="caution">
    <text evidence="1">The sequence shown here is derived from an EMBL/GenBank/DDBJ whole genome shotgun (WGS) entry which is preliminary data.</text>
</comment>
<dbReference type="Proteomes" id="UP001148629">
    <property type="component" value="Unassembled WGS sequence"/>
</dbReference>